<dbReference type="InterPro" id="IPR036116">
    <property type="entry name" value="FN3_sf"/>
</dbReference>
<evidence type="ECO:0000313" key="2">
    <source>
        <dbReference type="EMBL" id="GAI90665.1"/>
    </source>
</evidence>
<dbReference type="InterPro" id="IPR013783">
    <property type="entry name" value="Ig-like_fold"/>
</dbReference>
<dbReference type="PROSITE" id="PS50853">
    <property type="entry name" value="FN3"/>
    <property type="match status" value="1"/>
</dbReference>
<dbReference type="InterPro" id="IPR003961">
    <property type="entry name" value="FN3_dom"/>
</dbReference>
<feature type="domain" description="Fibronectin type-III" evidence="1">
    <location>
        <begin position="28"/>
        <end position="126"/>
    </location>
</feature>
<organism evidence="2">
    <name type="scientific">marine sediment metagenome</name>
    <dbReference type="NCBI Taxonomy" id="412755"/>
    <lineage>
        <taxon>unclassified sequences</taxon>
        <taxon>metagenomes</taxon>
        <taxon>ecological metagenomes</taxon>
    </lineage>
</organism>
<dbReference type="AlphaFoldDB" id="X1TSX3"/>
<proteinExistence type="predicted"/>
<feature type="non-terminal residue" evidence="2">
    <location>
        <position position="152"/>
    </location>
</feature>
<sequence length="152" mass="16250">MDKKILVFSFVFALVIAGLIFVFAAPSAPTALNFTENTTPTFDKEGIFFVNWTTGGGDEVNYTIWISIDGGSNWFNNTSNDSATGYAFSNQTDANYTFQIEAINDTLDGANSTSTISIVVDDTAPAIEYGTGMAANAANSTDNFIYVNVTAT</sequence>
<dbReference type="CDD" id="cd00063">
    <property type="entry name" value="FN3"/>
    <property type="match status" value="1"/>
</dbReference>
<dbReference type="EMBL" id="BARW01017722">
    <property type="protein sequence ID" value="GAI90665.1"/>
    <property type="molecule type" value="Genomic_DNA"/>
</dbReference>
<name>X1TSX3_9ZZZZ</name>
<accession>X1TSX3</accession>
<evidence type="ECO:0000259" key="1">
    <source>
        <dbReference type="PROSITE" id="PS50853"/>
    </source>
</evidence>
<reference evidence="2" key="1">
    <citation type="journal article" date="2014" name="Front. Microbiol.">
        <title>High frequency of phylogenetically diverse reductive dehalogenase-homologous genes in deep subseafloor sedimentary metagenomes.</title>
        <authorList>
            <person name="Kawai M."/>
            <person name="Futagami T."/>
            <person name="Toyoda A."/>
            <person name="Takaki Y."/>
            <person name="Nishi S."/>
            <person name="Hori S."/>
            <person name="Arai W."/>
            <person name="Tsubouchi T."/>
            <person name="Morono Y."/>
            <person name="Uchiyama I."/>
            <person name="Ito T."/>
            <person name="Fujiyama A."/>
            <person name="Inagaki F."/>
            <person name="Takami H."/>
        </authorList>
    </citation>
    <scope>NUCLEOTIDE SEQUENCE</scope>
    <source>
        <strain evidence="2">Expedition CK06-06</strain>
    </source>
</reference>
<comment type="caution">
    <text evidence="2">The sequence shown here is derived from an EMBL/GenBank/DDBJ whole genome shotgun (WGS) entry which is preliminary data.</text>
</comment>
<dbReference type="SUPFAM" id="SSF49265">
    <property type="entry name" value="Fibronectin type III"/>
    <property type="match status" value="1"/>
</dbReference>
<dbReference type="Gene3D" id="2.60.40.10">
    <property type="entry name" value="Immunoglobulins"/>
    <property type="match status" value="1"/>
</dbReference>
<protein>
    <recommendedName>
        <fullName evidence="1">Fibronectin type-III domain-containing protein</fullName>
    </recommendedName>
</protein>
<gene>
    <name evidence="2" type="ORF">S12H4_30543</name>
</gene>